<dbReference type="InterPro" id="IPR006091">
    <property type="entry name" value="Acyl-CoA_Oxase/DH_mid-dom"/>
</dbReference>
<accession>X1ANQ2</accession>
<gene>
    <name evidence="7" type="ORF">S01H4_22029</name>
</gene>
<dbReference type="Pfam" id="PF02770">
    <property type="entry name" value="Acyl-CoA_dh_M"/>
    <property type="match status" value="1"/>
</dbReference>
<dbReference type="GO" id="GO:0003995">
    <property type="term" value="F:acyl-CoA dehydrogenase activity"/>
    <property type="evidence" value="ECO:0007669"/>
    <property type="project" value="InterPro"/>
</dbReference>
<dbReference type="SUPFAM" id="SSF47203">
    <property type="entry name" value="Acyl-CoA dehydrogenase C-terminal domain-like"/>
    <property type="match status" value="1"/>
</dbReference>
<feature type="domain" description="Acyl-CoA oxidase/dehydrogenase middle" evidence="6">
    <location>
        <begin position="56"/>
        <end position="148"/>
    </location>
</feature>
<evidence type="ECO:0008006" key="8">
    <source>
        <dbReference type="Google" id="ProtNLM"/>
    </source>
</evidence>
<proteinExistence type="inferred from homology"/>
<keyword evidence="4" id="KW-0274">FAD</keyword>
<dbReference type="AlphaFoldDB" id="X1ANQ2"/>
<keyword evidence="3" id="KW-0285">Flavoprotein</keyword>
<dbReference type="PANTHER" id="PTHR43884:SF12">
    <property type="entry name" value="ISOVALERYL-COA DEHYDROGENASE, MITOCHONDRIAL-RELATED"/>
    <property type="match status" value="1"/>
</dbReference>
<dbReference type="Gene3D" id="1.20.140.10">
    <property type="entry name" value="Butyryl-CoA Dehydrogenase, subunit A, domain 3"/>
    <property type="match status" value="1"/>
</dbReference>
<dbReference type="InterPro" id="IPR009100">
    <property type="entry name" value="AcylCoA_DH/oxidase_NM_dom_sf"/>
</dbReference>
<dbReference type="Gene3D" id="2.40.110.10">
    <property type="entry name" value="Butyryl-CoA Dehydrogenase, subunit A, domain 2"/>
    <property type="match status" value="1"/>
</dbReference>
<dbReference type="PANTHER" id="PTHR43884">
    <property type="entry name" value="ACYL-COA DEHYDROGENASE"/>
    <property type="match status" value="1"/>
</dbReference>
<comment type="cofactor">
    <cofactor evidence="1">
        <name>FAD</name>
        <dbReference type="ChEBI" id="CHEBI:57692"/>
    </cofactor>
</comment>
<evidence type="ECO:0000256" key="4">
    <source>
        <dbReference type="ARBA" id="ARBA00022827"/>
    </source>
</evidence>
<reference evidence="7" key="1">
    <citation type="journal article" date="2014" name="Front. Microbiol.">
        <title>High frequency of phylogenetically diverse reductive dehalogenase-homologous genes in deep subseafloor sedimentary metagenomes.</title>
        <authorList>
            <person name="Kawai M."/>
            <person name="Futagami T."/>
            <person name="Toyoda A."/>
            <person name="Takaki Y."/>
            <person name="Nishi S."/>
            <person name="Hori S."/>
            <person name="Arai W."/>
            <person name="Tsubouchi T."/>
            <person name="Morono Y."/>
            <person name="Uchiyama I."/>
            <person name="Ito T."/>
            <person name="Fujiyama A."/>
            <person name="Inagaki F."/>
            <person name="Takami H."/>
        </authorList>
    </citation>
    <scope>NUCLEOTIDE SEQUENCE</scope>
    <source>
        <strain evidence="7">Expedition CK06-06</strain>
    </source>
</reference>
<comment type="caution">
    <text evidence="7">The sequence shown here is derived from an EMBL/GenBank/DDBJ whole genome shotgun (WGS) entry which is preliminary data.</text>
</comment>
<dbReference type="GO" id="GO:0050660">
    <property type="term" value="F:flavin adenine dinucleotide binding"/>
    <property type="evidence" value="ECO:0007669"/>
    <property type="project" value="InterPro"/>
</dbReference>
<feature type="non-terminal residue" evidence="7">
    <location>
        <position position="1"/>
    </location>
</feature>
<evidence type="ECO:0000256" key="2">
    <source>
        <dbReference type="ARBA" id="ARBA00009347"/>
    </source>
</evidence>
<dbReference type="InterPro" id="IPR006089">
    <property type="entry name" value="Acyl-CoA_DH_CS"/>
</dbReference>
<dbReference type="Pfam" id="PF00441">
    <property type="entry name" value="Acyl-CoA_dh_1"/>
    <property type="match status" value="1"/>
</dbReference>
<name>X1ANQ2_9ZZZZ</name>
<evidence type="ECO:0000256" key="1">
    <source>
        <dbReference type="ARBA" id="ARBA00001974"/>
    </source>
</evidence>
<comment type="similarity">
    <text evidence="2">Belongs to the acyl-CoA dehydrogenase family.</text>
</comment>
<dbReference type="Gene3D" id="1.10.540.10">
    <property type="entry name" value="Acyl-CoA dehydrogenase/oxidase, N-terminal domain"/>
    <property type="match status" value="1"/>
</dbReference>
<evidence type="ECO:0000313" key="7">
    <source>
        <dbReference type="EMBL" id="GAG84334.1"/>
    </source>
</evidence>
<dbReference type="EMBL" id="BART01010043">
    <property type="protein sequence ID" value="GAG84334.1"/>
    <property type="molecule type" value="Genomic_DNA"/>
</dbReference>
<dbReference type="InterPro" id="IPR046373">
    <property type="entry name" value="Acyl-CoA_Oxase/DH_mid-dom_sf"/>
</dbReference>
<dbReference type="InterPro" id="IPR036250">
    <property type="entry name" value="AcylCo_DH-like_C"/>
</dbReference>
<dbReference type="CDD" id="cd00567">
    <property type="entry name" value="ACAD"/>
    <property type="match status" value="1"/>
</dbReference>
<feature type="domain" description="Acyl-CoA dehydrogenase/oxidase C-terminal" evidence="5">
    <location>
        <begin position="158"/>
        <end position="304"/>
    </location>
</feature>
<evidence type="ECO:0000259" key="5">
    <source>
        <dbReference type="Pfam" id="PF00441"/>
    </source>
</evidence>
<dbReference type="SUPFAM" id="SSF56645">
    <property type="entry name" value="Acyl-CoA dehydrogenase NM domain-like"/>
    <property type="match status" value="1"/>
</dbReference>
<dbReference type="PROSITE" id="PS00072">
    <property type="entry name" value="ACYL_COA_DH_1"/>
    <property type="match status" value="1"/>
</dbReference>
<evidence type="ECO:0000256" key="3">
    <source>
        <dbReference type="ARBA" id="ARBA00022630"/>
    </source>
</evidence>
<protein>
    <recommendedName>
        <fullName evidence="8">Acyl-CoA dehydrogenase/oxidase C-terminal domain-containing protein</fullName>
    </recommendedName>
</protein>
<dbReference type="InterPro" id="IPR009075">
    <property type="entry name" value="AcylCo_DH/oxidase_C"/>
</dbReference>
<evidence type="ECO:0000259" key="6">
    <source>
        <dbReference type="Pfam" id="PF02770"/>
    </source>
</evidence>
<organism evidence="7">
    <name type="scientific">marine sediment metagenome</name>
    <dbReference type="NCBI Taxonomy" id="412755"/>
    <lineage>
        <taxon>unclassified sequences</taxon>
        <taxon>metagenomes</taxon>
        <taxon>ecological metagenomes</taxon>
    </lineage>
</organism>
<dbReference type="InterPro" id="IPR037069">
    <property type="entry name" value="AcylCoA_DH/ox_N_sf"/>
</dbReference>
<sequence length="331" mass="37828">RWSEYSEKYIAGNYSIEMGRLSGGTLYCNPINYAADETQKERFLVPVAKDGQIGASAMTEFNAGSDIFSMELRLHERDNKLIAKGKKLFITNGMIADFIVLYGRLDNGQLAAVVVDTEHQKLRNFRSTRVRTYGMTDAFVSRLIFDRVELPKENLLHGHGLDIAFHQLTEERLVISAEALGDAMKKILYSHAYALQRMQFEKRLHQYQVIRFPISKKIRELNLMFSALIQYARQMDEHPELGSSKLMAANAMGLKISSTELGFESAIHCFRTLGGRGFTRQYANEIGLLDSYCMLHGGGSNYVLEDSESRRFFKHKPTRREVEDIIPKIDY</sequence>